<dbReference type="Proteomes" id="UP000048949">
    <property type="component" value="Unassembled WGS sequence"/>
</dbReference>
<evidence type="ECO:0000313" key="2">
    <source>
        <dbReference type="Proteomes" id="UP000048949"/>
    </source>
</evidence>
<organism evidence="1 2">
    <name type="scientific">Nereida ignava</name>
    <dbReference type="NCBI Taxonomy" id="282199"/>
    <lineage>
        <taxon>Bacteria</taxon>
        <taxon>Pseudomonadati</taxon>
        <taxon>Pseudomonadota</taxon>
        <taxon>Alphaproteobacteria</taxon>
        <taxon>Rhodobacterales</taxon>
        <taxon>Roseobacteraceae</taxon>
        <taxon>Nereida</taxon>
    </lineage>
</organism>
<keyword evidence="2" id="KW-1185">Reference proteome</keyword>
<dbReference type="OrthoDB" id="9999545at2"/>
<gene>
    <name evidence="1" type="ORF">NIG5292_00788</name>
</gene>
<evidence type="ECO:0000313" key="1">
    <source>
        <dbReference type="EMBL" id="CRK74751.1"/>
    </source>
</evidence>
<sequence>MSVSRVKELFYDATNSKVSIGSGDDEYLQRKLREAHRLAVSLQDQVWQYIPAYRLSHLLFREAKTESDFTEIMELLEHAEKSDSNYISLNSSLLKFAAMHRLRLLGTDFPTETQSECAESIVRKISTASNQNQH</sequence>
<dbReference type="RefSeq" id="WP_048598204.1">
    <property type="nucleotide sequence ID" value="NZ_CVPC01000004.1"/>
</dbReference>
<protein>
    <submittedName>
        <fullName evidence="1">Uncharacterized protein</fullName>
    </submittedName>
</protein>
<reference evidence="1 2" key="1">
    <citation type="submission" date="2015-04" db="EMBL/GenBank/DDBJ databases">
        <authorList>
            <person name="Syromyatnikov M.Y."/>
            <person name="Popov V.N."/>
        </authorList>
    </citation>
    <scope>NUCLEOTIDE SEQUENCE [LARGE SCALE GENOMIC DNA]</scope>
    <source>
        <strain evidence="1 2">CECT 5292</strain>
    </source>
</reference>
<name>A0A0U1NJ62_9RHOB</name>
<accession>A0A0U1NJ62</accession>
<dbReference type="AlphaFoldDB" id="A0A0U1NJ62"/>
<dbReference type="STRING" id="282199.GCA_001049735_00788"/>
<proteinExistence type="predicted"/>
<dbReference type="EMBL" id="CVQV01000004">
    <property type="protein sequence ID" value="CRK74751.1"/>
    <property type="molecule type" value="Genomic_DNA"/>
</dbReference>